<dbReference type="PANTHER" id="PTHR48106">
    <property type="entry name" value="QUINONE OXIDOREDUCTASE PIG3-RELATED"/>
    <property type="match status" value="1"/>
</dbReference>
<dbReference type="Pfam" id="PF08240">
    <property type="entry name" value="ADH_N"/>
    <property type="match status" value="1"/>
</dbReference>
<dbReference type="InterPro" id="IPR013154">
    <property type="entry name" value="ADH-like_N"/>
</dbReference>
<reference evidence="4 5" key="1">
    <citation type="submission" date="2016-10" db="EMBL/GenBank/DDBJ databases">
        <authorList>
            <person name="de Groot N.N."/>
        </authorList>
    </citation>
    <scope>NUCLEOTIDE SEQUENCE [LARGE SCALE GENOMIC DNA]</scope>
    <source>
        <strain evidence="4 5">CGMCC 1.6291</strain>
    </source>
</reference>
<gene>
    <name evidence="4" type="ORF">SAMN04488052_109107</name>
</gene>
<dbReference type="GO" id="GO:0070402">
    <property type="term" value="F:NADPH binding"/>
    <property type="evidence" value="ECO:0007669"/>
    <property type="project" value="TreeGrafter"/>
</dbReference>
<dbReference type="PANTHER" id="PTHR48106:SF8">
    <property type="entry name" value="OS02G0805600 PROTEIN"/>
    <property type="match status" value="1"/>
</dbReference>
<dbReference type="SUPFAM" id="SSF50129">
    <property type="entry name" value="GroES-like"/>
    <property type="match status" value="1"/>
</dbReference>
<dbReference type="EMBL" id="FOEG01000009">
    <property type="protein sequence ID" value="SEP09858.1"/>
    <property type="molecule type" value="Genomic_DNA"/>
</dbReference>
<dbReference type="Gene3D" id="3.40.50.720">
    <property type="entry name" value="NAD(P)-binding Rossmann-like Domain"/>
    <property type="match status" value="1"/>
</dbReference>
<dbReference type="NCBIfam" id="TIGR02824">
    <property type="entry name" value="quinone_pig3"/>
    <property type="match status" value="1"/>
</dbReference>
<accession>A0A1H8V539</accession>
<dbReference type="InterPro" id="IPR020843">
    <property type="entry name" value="ER"/>
</dbReference>
<evidence type="ECO:0000256" key="2">
    <source>
        <dbReference type="ARBA" id="ARBA00023002"/>
    </source>
</evidence>
<keyword evidence="1" id="KW-0521">NADP</keyword>
<dbReference type="OrthoDB" id="9785812at2"/>
<dbReference type="InterPro" id="IPR036291">
    <property type="entry name" value="NAD(P)-bd_dom_sf"/>
</dbReference>
<evidence type="ECO:0000259" key="3">
    <source>
        <dbReference type="SMART" id="SM00829"/>
    </source>
</evidence>
<dbReference type="GO" id="GO:0016651">
    <property type="term" value="F:oxidoreductase activity, acting on NAD(P)H"/>
    <property type="evidence" value="ECO:0007669"/>
    <property type="project" value="TreeGrafter"/>
</dbReference>
<feature type="domain" description="Enoyl reductase (ER)" evidence="3">
    <location>
        <begin position="10"/>
        <end position="324"/>
    </location>
</feature>
<dbReference type="Gene3D" id="3.90.180.10">
    <property type="entry name" value="Medium-chain alcohol dehydrogenases, catalytic domain"/>
    <property type="match status" value="1"/>
</dbReference>
<evidence type="ECO:0000256" key="1">
    <source>
        <dbReference type="ARBA" id="ARBA00022857"/>
    </source>
</evidence>
<dbReference type="InterPro" id="IPR014189">
    <property type="entry name" value="Quinone_OxRdtase_PIG3"/>
</dbReference>
<keyword evidence="5" id="KW-1185">Reference proteome</keyword>
<dbReference type="SUPFAM" id="SSF51735">
    <property type="entry name" value="NAD(P)-binding Rossmann-fold domains"/>
    <property type="match status" value="1"/>
</dbReference>
<name>A0A1H8V539_9GAMM</name>
<keyword evidence="2" id="KW-0560">Oxidoreductase</keyword>
<proteinExistence type="predicted"/>
<dbReference type="SMART" id="SM00829">
    <property type="entry name" value="PKS_ER"/>
    <property type="match status" value="1"/>
</dbReference>
<dbReference type="STRING" id="406100.SAMN04488052_109107"/>
<dbReference type="RefSeq" id="WP_091645598.1">
    <property type="nucleotide sequence ID" value="NZ_FOEG01000009.1"/>
</dbReference>
<dbReference type="Pfam" id="PF13602">
    <property type="entry name" value="ADH_zinc_N_2"/>
    <property type="match status" value="1"/>
</dbReference>
<dbReference type="InterPro" id="IPR011032">
    <property type="entry name" value="GroES-like_sf"/>
</dbReference>
<dbReference type="AlphaFoldDB" id="A0A1H8V539"/>
<organism evidence="4 5">
    <name type="scientific">Aquisalimonas asiatica</name>
    <dbReference type="NCBI Taxonomy" id="406100"/>
    <lineage>
        <taxon>Bacteria</taxon>
        <taxon>Pseudomonadati</taxon>
        <taxon>Pseudomonadota</taxon>
        <taxon>Gammaproteobacteria</taxon>
        <taxon>Chromatiales</taxon>
        <taxon>Ectothiorhodospiraceae</taxon>
        <taxon>Aquisalimonas</taxon>
    </lineage>
</organism>
<protein>
    <submittedName>
        <fullName evidence="4">NADPH2:quinone reductase</fullName>
    </submittedName>
</protein>
<sequence length="332" mass="35398">MKAWTITQPGKPDVLELRETQPPEMGPTDVRIAVQAIGLNRADILQRQGLYPAPPGTNPDVPGLEYAGVVTEVGSNVQGRQPGDRVMGLVGGGAYAEQVVVNERETIAVPASLSITDAAAVPEAFLTAYRAIFLEGGLQPGGWCLIRAATSGIGIAAMQLTRAFGARSLGTSRSMERLNAVRHWGLDAAHAEQDGPLVDAVRQHTGPGAHVILDLVGGSGYLEENMACLRPEGTQVVVGIMAGRDDSIDMGTLLFKRLTLRAMTMRSLPLERRIGLAQLFTERLAPFFAEGRLKPVVDTVRPFDQAREAHELMESGVHTGKIVLANLDNAGG</sequence>
<evidence type="ECO:0000313" key="5">
    <source>
        <dbReference type="Proteomes" id="UP000199657"/>
    </source>
</evidence>
<dbReference type="Proteomes" id="UP000199657">
    <property type="component" value="Unassembled WGS sequence"/>
</dbReference>
<evidence type="ECO:0000313" key="4">
    <source>
        <dbReference type="EMBL" id="SEP09858.1"/>
    </source>
</evidence>
<dbReference type="CDD" id="cd05276">
    <property type="entry name" value="p53_inducible_oxidoreductase"/>
    <property type="match status" value="1"/>
</dbReference>